<evidence type="ECO:0000256" key="2">
    <source>
        <dbReference type="PROSITE-ProRule" id="PRU00708"/>
    </source>
</evidence>
<organism evidence="3 4">
    <name type="scientific">Fraxinus pennsylvanica</name>
    <dbReference type="NCBI Taxonomy" id="56036"/>
    <lineage>
        <taxon>Eukaryota</taxon>
        <taxon>Viridiplantae</taxon>
        <taxon>Streptophyta</taxon>
        <taxon>Embryophyta</taxon>
        <taxon>Tracheophyta</taxon>
        <taxon>Spermatophyta</taxon>
        <taxon>Magnoliopsida</taxon>
        <taxon>eudicotyledons</taxon>
        <taxon>Gunneridae</taxon>
        <taxon>Pentapetalae</taxon>
        <taxon>asterids</taxon>
        <taxon>lamiids</taxon>
        <taxon>Lamiales</taxon>
        <taxon>Oleaceae</taxon>
        <taxon>Oleeae</taxon>
        <taxon>Fraxinus</taxon>
    </lineage>
</organism>
<keyword evidence="4" id="KW-1185">Reference proteome</keyword>
<feature type="repeat" description="PPR" evidence="2">
    <location>
        <begin position="76"/>
        <end position="111"/>
    </location>
</feature>
<evidence type="ECO:0008006" key="5">
    <source>
        <dbReference type="Google" id="ProtNLM"/>
    </source>
</evidence>
<dbReference type="InterPro" id="IPR046848">
    <property type="entry name" value="E_motif"/>
</dbReference>
<keyword evidence="1" id="KW-0677">Repeat</keyword>
<feature type="repeat" description="PPR" evidence="2">
    <location>
        <begin position="178"/>
        <end position="212"/>
    </location>
</feature>
<feature type="repeat" description="PPR" evidence="2">
    <location>
        <begin position="381"/>
        <end position="415"/>
    </location>
</feature>
<dbReference type="Proteomes" id="UP000834106">
    <property type="component" value="Chromosome 6"/>
</dbReference>
<feature type="repeat" description="PPR" evidence="2">
    <location>
        <begin position="279"/>
        <end position="313"/>
    </location>
</feature>
<dbReference type="Pfam" id="PF20431">
    <property type="entry name" value="E_motif"/>
    <property type="match status" value="1"/>
</dbReference>
<dbReference type="AlphaFoldDB" id="A0AAD1Z4Y5"/>
<protein>
    <recommendedName>
        <fullName evidence="5">Pentatricopeptide repeat-containing protein</fullName>
    </recommendedName>
</protein>
<reference evidence="3" key="1">
    <citation type="submission" date="2023-05" db="EMBL/GenBank/DDBJ databases">
        <authorList>
            <person name="Huff M."/>
        </authorList>
    </citation>
    <scope>NUCLEOTIDE SEQUENCE</scope>
</reference>
<dbReference type="Gene3D" id="1.25.40.10">
    <property type="entry name" value="Tetratricopeptide repeat domain"/>
    <property type="match status" value="5"/>
</dbReference>
<sequence>MPPSSLEASAIATQLIQKCTTTTSLRQARQLHAILLTSACSLSRTPYLYNNILSMYGKCGSSVDCRLVFDKMPQRNLVSCNALISTYSRFPRQAHLAFWVFTQLGNEGLVPNGSTFTSLLQASASLEDGIMGSSVHALCLKFGCLNNIRVQTSLLTMYSYCGDMDCAKKVFSLMVDKDATAWNAIISGYVKNDGIVEGLELLRGMFRDGICPTQYTYSMLLNAWGRLRDYNSGKVVHARVIVSGTYVDLPLNNALLDMYSSCSDTVAANHVFRKIENPDLVSWNSMIAGYSENGDGEKAVDMFVQLCRVSLAKPDAYTFAAVTSGIGAFPALDYGKPLHAQIEKAGFVRSVYVGSTLISMYFSNGEIDSAHKIFYSILLKDVVLWTDMIVWHSRIGDGESTIKLFHAMSREGYKLESFALSGVLSACADLATQRQGKMIHSQAIKTGNDSEIAVCGSLVDMYAKNGKLEAAESIFFLLQNRDLKCWNSMIGGYGHHGKAEEVFLVLNKMLIQGMKPDQVTFISLLAACSHCGLVDKGKFFWNYMKENGLKPGPKHYSCMISLLSRAGLLEEAEEMIIQSPFVDYHLELWRTLLSACITNGNFRIGINAAKQILNTNAEDCAANVLLMKLYAAAGRWDDVAKTRKKVKQLMLEKEPGLSWIEVTNNMHVFSSGDQSHPQNDELQGELCRVMGNLMPMEADEMCVNLFRYIVPKNNRYTF</sequence>
<evidence type="ECO:0000313" key="3">
    <source>
        <dbReference type="EMBL" id="CAI9763307.1"/>
    </source>
</evidence>
<dbReference type="InterPro" id="IPR002885">
    <property type="entry name" value="PPR_rpt"/>
</dbReference>
<dbReference type="Pfam" id="PF13041">
    <property type="entry name" value="PPR_2"/>
    <property type="match status" value="3"/>
</dbReference>
<dbReference type="FunFam" id="1.25.40.10:FF:000694">
    <property type="entry name" value="Pentatricopeptide repeat-containing protein At3g50420"/>
    <property type="match status" value="1"/>
</dbReference>
<dbReference type="Pfam" id="PF01535">
    <property type="entry name" value="PPR"/>
    <property type="match status" value="6"/>
</dbReference>
<dbReference type="GO" id="GO:0099402">
    <property type="term" value="P:plant organ development"/>
    <property type="evidence" value="ECO:0007669"/>
    <property type="project" value="UniProtKB-ARBA"/>
</dbReference>
<accession>A0AAD1Z4Y5</accession>
<dbReference type="InterPro" id="IPR011990">
    <property type="entry name" value="TPR-like_helical_dom_sf"/>
</dbReference>
<dbReference type="InterPro" id="IPR046960">
    <property type="entry name" value="PPR_At4g14850-like_plant"/>
</dbReference>
<dbReference type="PANTHER" id="PTHR47926">
    <property type="entry name" value="PENTATRICOPEPTIDE REPEAT-CONTAINING PROTEIN"/>
    <property type="match status" value="1"/>
</dbReference>
<dbReference type="FunFam" id="1.25.40.10:FF:000158">
    <property type="entry name" value="pentatricopeptide repeat-containing protein At2g33680"/>
    <property type="match status" value="1"/>
</dbReference>
<evidence type="ECO:0000313" key="4">
    <source>
        <dbReference type="Proteomes" id="UP000834106"/>
    </source>
</evidence>
<dbReference type="PROSITE" id="PS51375">
    <property type="entry name" value="PPR"/>
    <property type="match status" value="6"/>
</dbReference>
<proteinExistence type="predicted"/>
<dbReference type="GO" id="GO:0009451">
    <property type="term" value="P:RNA modification"/>
    <property type="evidence" value="ECO:0007669"/>
    <property type="project" value="InterPro"/>
</dbReference>
<evidence type="ECO:0000256" key="1">
    <source>
        <dbReference type="ARBA" id="ARBA00022737"/>
    </source>
</evidence>
<dbReference type="EMBL" id="OU503041">
    <property type="protein sequence ID" value="CAI9763307.1"/>
    <property type="molecule type" value="Genomic_DNA"/>
</dbReference>
<gene>
    <name evidence="3" type="ORF">FPE_LOCUS10737</name>
</gene>
<name>A0AAD1Z4Y5_9LAMI</name>
<feature type="repeat" description="PPR" evidence="2">
    <location>
        <begin position="517"/>
        <end position="551"/>
    </location>
</feature>
<dbReference type="NCBIfam" id="TIGR00756">
    <property type="entry name" value="PPR"/>
    <property type="match status" value="4"/>
</dbReference>
<dbReference type="PANTHER" id="PTHR47926:SF356">
    <property type="entry name" value="(WILD MALAYSIAN BANANA) HYPOTHETICAL PROTEIN"/>
    <property type="match status" value="1"/>
</dbReference>
<dbReference type="GO" id="GO:0003723">
    <property type="term" value="F:RNA binding"/>
    <property type="evidence" value="ECO:0007669"/>
    <property type="project" value="InterPro"/>
</dbReference>
<feature type="repeat" description="PPR" evidence="2">
    <location>
        <begin position="482"/>
        <end position="516"/>
    </location>
</feature>